<dbReference type="AlphaFoldDB" id="A0A0M0C148"/>
<evidence type="ECO:0000313" key="2">
    <source>
        <dbReference type="Proteomes" id="UP000037237"/>
    </source>
</evidence>
<dbReference type="Proteomes" id="UP000037237">
    <property type="component" value="Unassembled WGS sequence"/>
</dbReference>
<gene>
    <name evidence="1" type="ORF">AC477_00455</name>
</gene>
<proteinExistence type="predicted"/>
<sequence>MNLEELVIESIDECLSSIGEECKKSIYYQLEIVYKLTKQEIPFRIKDFSEAIENIFGIGAKILEIQILKILFKKIGYINPKFYCWENLDFTHYIEAAKANRKYLLRTQIQNLCV</sequence>
<name>A0A0M0C148_9ARCH</name>
<dbReference type="InterPro" id="IPR044908">
    <property type="entry name" value="NitrOD5-like_sf"/>
</dbReference>
<protein>
    <submittedName>
        <fullName evidence="1">Uncharacterized protein</fullName>
    </submittedName>
</protein>
<dbReference type="EMBL" id="LFWU01000007">
    <property type="protein sequence ID" value="KON34558.1"/>
    <property type="molecule type" value="Genomic_DNA"/>
</dbReference>
<evidence type="ECO:0000313" key="1">
    <source>
        <dbReference type="EMBL" id="KON34558.1"/>
    </source>
</evidence>
<dbReference type="Gene3D" id="1.10.1200.200">
    <property type="entry name" value="Protein of unknown function DUF3227"/>
    <property type="match status" value="1"/>
</dbReference>
<comment type="caution">
    <text evidence="1">The sequence shown here is derived from an EMBL/GenBank/DDBJ whole genome shotgun (WGS) entry which is preliminary data.</text>
</comment>
<accession>A0A0M0C148</accession>
<organism evidence="1 2">
    <name type="scientific">miscellaneous Crenarchaeota group-1 archaeon SG8-32-1</name>
    <dbReference type="NCBI Taxonomy" id="1685124"/>
    <lineage>
        <taxon>Archaea</taxon>
        <taxon>Candidatus Bathyarchaeota</taxon>
        <taxon>MCG-1</taxon>
    </lineage>
</organism>
<reference evidence="1 2" key="1">
    <citation type="submission" date="2015-06" db="EMBL/GenBank/DDBJ databases">
        <title>New insights into the roles of widespread benthic archaea in carbon and nitrogen cycling.</title>
        <authorList>
            <person name="Lazar C.S."/>
            <person name="Baker B.J."/>
            <person name="Seitz K.W."/>
            <person name="Hyde A.S."/>
            <person name="Dick G.J."/>
            <person name="Hinrichs K.-U."/>
            <person name="Teske A.P."/>
        </authorList>
    </citation>
    <scope>NUCLEOTIDE SEQUENCE [LARGE SCALE GENOMIC DNA]</scope>
    <source>
        <strain evidence="1">SG8-32-1</strain>
    </source>
</reference>